<dbReference type="EMBL" id="VYSG01000002">
    <property type="protein sequence ID" value="NEG70134.1"/>
    <property type="molecule type" value="Genomic_DNA"/>
</dbReference>
<evidence type="ECO:0000256" key="1">
    <source>
        <dbReference type="ARBA" id="ARBA00022679"/>
    </source>
</evidence>
<dbReference type="RefSeq" id="WP_163227731.1">
    <property type="nucleotide sequence ID" value="NZ_VYSG01000002.1"/>
</dbReference>
<proteinExistence type="predicted"/>
<dbReference type="GO" id="GO:0005886">
    <property type="term" value="C:plasma membrane"/>
    <property type="evidence" value="ECO:0007669"/>
    <property type="project" value="TreeGrafter"/>
</dbReference>
<keyword evidence="1 5" id="KW-0808">Transferase</keyword>
<evidence type="ECO:0000256" key="3">
    <source>
        <dbReference type="SAM" id="MobiDB-lite"/>
    </source>
</evidence>
<gene>
    <name evidence="5" type="ORF">F6S87_05925</name>
</gene>
<protein>
    <submittedName>
        <fullName evidence="5">1-acyl-sn-glycerol-3-phosphate acyltransferase</fullName>
    </submittedName>
</protein>
<evidence type="ECO:0000313" key="5">
    <source>
        <dbReference type="EMBL" id="NEG70134.1"/>
    </source>
</evidence>
<dbReference type="Pfam" id="PF01553">
    <property type="entry name" value="Acyltransferase"/>
    <property type="match status" value="1"/>
</dbReference>
<dbReference type="AlphaFoldDB" id="A0A6I5NFL5"/>
<keyword evidence="2 5" id="KW-0012">Acyltransferase</keyword>
<accession>A0A6I5NFL5</accession>
<evidence type="ECO:0000259" key="4">
    <source>
        <dbReference type="SMART" id="SM00563"/>
    </source>
</evidence>
<dbReference type="InterPro" id="IPR002123">
    <property type="entry name" value="Plipid/glycerol_acylTrfase"/>
</dbReference>
<dbReference type="PANTHER" id="PTHR10434">
    <property type="entry name" value="1-ACYL-SN-GLYCEROL-3-PHOSPHATE ACYLTRANSFERASE"/>
    <property type="match status" value="1"/>
</dbReference>
<keyword evidence="6" id="KW-1185">Reference proteome</keyword>
<reference evidence="5 6" key="1">
    <citation type="submission" date="2019-09" db="EMBL/GenBank/DDBJ databases">
        <title>Phylogenetic characterization of a novel taxon of the genus Bifidobacterium: Bifidobacterium choloepi sp. nov.</title>
        <authorList>
            <person name="Modesto M."/>
            <person name="Satti M."/>
        </authorList>
    </citation>
    <scope>NUCLEOTIDE SEQUENCE [LARGE SCALE GENOMIC DNA]</scope>
    <source>
        <strain evidence="5 6">BRDM6</strain>
    </source>
</reference>
<sequence length="247" mass="27317">MLYWFFVKGLGPIAWKRMDPTPEGLENIPREGGGIIAANHLAVIDDALLPMTCPRMIHFMGKAEYFEGKGIKGKIKKWFFTSVGVFPVDRSGGSKSLGALEHAREIIEEGHLFGIHVEGTRSPDGRLYKGHTGAARLALETGCPIIPTAIIGSRELQMPGQVIPNKGHSRVIYGKPIEVEKVPSEAVTHDMLRELTDRVVREIQKLSGQEYVDEYAQVVKAQIKAEKEAREAAQTARTEEGNEFANE</sequence>
<evidence type="ECO:0000313" key="6">
    <source>
        <dbReference type="Proteomes" id="UP000469292"/>
    </source>
</evidence>
<dbReference type="SMART" id="SM00563">
    <property type="entry name" value="PlsC"/>
    <property type="match status" value="1"/>
</dbReference>
<organism evidence="5 6">
    <name type="scientific">Bifidobacterium choloepi</name>
    <dbReference type="NCBI Taxonomy" id="2614131"/>
    <lineage>
        <taxon>Bacteria</taxon>
        <taxon>Bacillati</taxon>
        <taxon>Actinomycetota</taxon>
        <taxon>Actinomycetes</taxon>
        <taxon>Bifidobacteriales</taxon>
        <taxon>Bifidobacteriaceae</taxon>
        <taxon>Bifidobacterium</taxon>
    </lineage>
</organism>
<feature type="domain" description="Phospholipid/glycerol acyltransferase" evidence="4">
    <location>
        <begin position="34"/>
        <end position="153"/>
    </location>
</feature>
<dbReference type="GO" id="GO:0006654">
    <property type="term" value="P:phosphatidic acid biosynthetic process"/>
    <property type="evidence" value="ECO:0007669"/>
    <property type="project" value="TreeGrafter"/>
</dbReference>
<dbReference type="Proteomes" id="UP000469292">
    <property type="component" value="Unassembled WGS sequence"/>
</dbReference>
<dbReference type="PANTHER" id="PTHR10434:SF11">
    <property type="entry name" value="1-ACYL-SN-GLYCEROL-3-PHOSPHATE ACYLTRANSFERASE"/>
    <property type="match status" value="1"/>
</dbReference>
<name>A0A6I5NFL5_9BIFI</name>
<dbReference type="CDD" id="cd07989">
    <property type="entry name" value="LPLAT_AGPAT-like"/>
    <property type="match status" value="1"/>
</dbReference>
<evidence type="ECO:0000256" key="2">
    <source>
        <dbReference type="ARBA" id="ARBA00023315"/>
    </source>
</evidence>
<dbReference type="SUPFAM" id="SSF69593">
    <property type="entry name" value="Glycerol-3-phosphate (1)-acyltransferase"/>
    <property type="match status" value="1"/>
</dbReference>
<dbReference type="GO" id="GO:0003841">
    <property type="term" value="F:1-acylglycerol-3-phosphate O-acyltransferase activity"/>
    <property type="evidence" value="ECO:0007669"/>
    <property type="project" value="TreeGrafter"/>
</dbReference>
<comment type="caution">
    <text evidence="5">The sequence shown here is derived from an EMBL/GenBank/DDBJ whole genome shotgun (WGS) entry which is preliminary data.</text>
</comment>
<feature type="region of interest" description="Disordered" evidence="3">
    <location>
        <begin position="226"/>
        <end position="247"/>
    </location>
</feature>